<dbReference type="InterPro" id="IPR002575">
    <property type="entry name" value="Aminoglycoside_PTrfase"/>
</dbReference>
<dbReference type="InterPro" id="IPR041726">
    <property type="entry name" value="ACAD10_11_N"/>
</dbReference>
<dbReference type="Gene3D" id="3.90.1200.10">
    <property type="match status" value="1"/>
</dbReference>
<dbReference type="EMBL" id="PHFW01000002">
    <property type="protein sequence ID" value="PQM28502.1"/>
    <property type="molecule type" value="Genomic_DNA"/>
</dbReference>
<reference evidence="3" key="1">
    <citation type="submission" date="2017-11" db="EMBL/GenBank/DDBJ databases">
        <title>The complete genome sequence of Sphingopyxis pomeranensis sp. nov. strain WS5A3p.</title>
        <authorList>
            <person name="Kaminski M.A."/>
        </authorList>
    </citation>
    <scope>NUCLEOTIDE SEQUENCE [LARGE SCALE GENOMIC DNA]</scope>
    <source>
        <strain evidence="3">WS5A3p</strain>
    </source>
</reference>
<dbReference type="PANTHER" id="PTHR21310">
    <property type="entry name" value="AMINOGLYCOSIDE PHOSPHOTRANSFERASE-RELATED-RELATED"/>
    <property type="match status" value="1"/>
</dbReference>
<accession>A0A2S8B7W4</accession>
<keyword evidence="3" id="KW-1185">Reference proteome</keyword>
<evidence type="ECO:0000313" key="2">
    <source>
        <dbReference type="EMBL" id="PQM28502.1"/>
    </source>
</evidence>
<name>A0A2S8B7W4_9SPHN</name>
<proteinExistence type="predicted"/>
<protein>
    <recommendedName>
        <fullName evidence="1">Aminoglycoside phosphotransferase domain-containing protein</fullName>
    </recommendedName>
</protein>
<dbReference type="Proteomes" id="UP000238954">
    <property type="component" value="Chromosome"/>
</dbReference>
<dbReference type="CDD" id="cd05154">
    <property type="entry name" value="ACAD10_11_N-like"/>
    <property type="match status" value="1"/>
</dbReference>
<dbReference type="InterPro" id="IPR051678">
    <property type="entry name" value="AGP_Transferase"/>
</dbReference>
<dbReference type="InterPro" id="IPR011009">
    <property type="entry name" value="Kinase-like_dom_sf"/>
</dbReference>
<evidence type="ECO:0000313" key="3">
    <source>
        <dbReference type="Proteomes" id="UP000238954"/>
    </source>
</evidence>
<dbReference type="Gene3D" id="3.30.200.20">
    <property type="entry name" value="Phosphorylase Kinase, domain 1"/>
    <property type="match status" value="1"/>
</dbReference>
<organism evidence="2 3">
    <name type="scientific">Sphingopyxis lindanitolerans</name>
    <dbReference type="NCBI Taxonomy" id="2054227"/>
    <lineage>
        <taxon>Bacteria</taxon>
        <taxon>Pseudomonadati</taxon>
        <taxon>Pseudomonadota</taxon>
        <taxon>Alphaproteobacteria</taxon>
        <taxon>Sphingomonadales</taxon>
        <taxon>Sphingomonadaceae</taxon>
        <taxon>Sphingopyxis</taxon>
    </lineage>
</organism>
<comment type="caution">
    <text evidence="2">The sequence shown here is derived from an EMBL/GenBank/DDBJ whole genome shotgun (WGS) entry which is preliminary data.</text>
</comment>
<dbReference type="SUPFAM" id="SSF56112">
    <property type="entry name" value="Protein kinase-like (PK-like)"/>
    <property type="match status" value="1"/>
</dbReference>
<dbReference type="Pfam" id="PF01636">
    <property type="entry name" value="APH"/>
    <property type="match status" value="1"/>
</dbReference>
<gene>
    <name evidence="2" type="ORF">CVO77_08545</name>
</gene>
<sequence>MGPMVLRPRCGSVVCGHETWHNRSSTADDRPRIPPGRWAPTCGREPAARQNRNGRVMSELDVDQIGAAIVKHQRGARFAETTPDQWGDRLMQFIGAQAGVSDVRVANVREVGTAAGGSNGTLLFEASWTEDGEPRSSGLVLRFMPTRGLFHAYDVTAQFNLQRALEATDVPVPPQIWLDPDGNLLGRPGYVMGMVEGASAPMTWMTSGIIADAEPAARREMQLGYLEALARVHALDWRALGLEWLEKRAAGARPIEREVNWYWDSLEYADCKPYLEALRPLRDWLVANEPADIDTVLCHGDANFGNYLYLGTAVSAVVDWEMSFLGTPECDVCFTHMGDQIIQNDVPALEGTLSYQQRIAEYERLSGRKLRNMPYFELFTAYRLAVINVLTFRHFPEPILRQLLPVIERGPKIAADLAARVGLEILLPPSGTID</sequence>
<feature type="domain" description="Aminoglycoside phosphotransferase" evidence="1">
    <location>
        <begin position="131"/>
        <end position="336"/>
    </location>
</feature>
<dbReference type="PANTHER" id="PTHR21310:SF40">
    <property type="entry name" value="AMINOGLYCOSIDE PHOSPHOTRANSFERASE DOMAIN-CONTAINING PROTEIN-RELATED"/>
    <property type="match status" value="1"/>
</dbReference>
<dbReference type="AlphaFoldDB" id="A0A2S8B7W4"/>
<evidence type="ECO:0000259" key="1">
    <source>
        <dbReference type="Pfam" id="PF01636"/>
    </source>
</evidence>